<evidence type="ECO:0000256" key="7">
    <source>
        <dbReference type="ARBA" id="ARBA00022729"/>
    </source>
</evidence>
<dbReference type="FunFam" id="3.30.200.20:FF:000330">
    <property type="entry name" value="G-type lectin S-receptor-like serine/threonine-protein kinase At4g03230"/>
    <property type="match status" value="1"/>
</dbReference>
<evidence type="ECO:0000256" key="16">
    <source>
        <dbReference type="ARBA" id="ARBA00047899"/>
    </source>
</evidence>
<keyword evidence="2" id="KW-1003">Cell membrane</keyword>
<dbReference type="CDD" id="cd14066">
    <property type="entry name" value="STKc_IRAK"/>
    <property type="match status" value="1"/>
</dbReference>
<dbReference type="Pfam" id="PF07714">
    <property type="entry name" value="PK_Tyr_Ser-Thr"/>
    <property type="match status" value="1"/>
</dbReference>
<dbReference type="PROSITE" id="PS50927">
    <property type="entry name" value="BULB_LECTIN"/>
    <property type="match status" value="1"/>
</dbReference>
<evidence type="ECO:0000256" key="14">
    <source>
        <dbReference type="ARBA" id="ARBA00023170"/>
    </source>
</evidence>
<accession>A0AAV8BZ40</accession>
<dbReference type="EMBL" id="JAMFTS010000005">
    <property type="protein sequence ID" value="KAJ4748420.1"/>
    <property type="molecule type" value="Genomic_DNA"/>
</dbReference>
<keyword evidence="3 18" id="KW-0723">Serine/threonine-protein kinase</keyword>
<keyword evidence="25" id="KW-1185">Reference proteome</keyword>
<dbReference type="CDD" id="cd01098">
    <property type="entry name" value="PAN_AP_plant"/>
    <property type="match status" value="1"/>
</dbReference>
<dbReference type="GO" id="GO:0005886">
    <property type="term" value="C:plasma membrane"/>
    <property type="evidence" value="ECO:0007669"/>
    <property type="project" value="UniProtKB-SubCell"/>
</dbReference>
<feature type="domain" description="Protein kinase" evidence="21">
    <location>
        <begin position="533"/>
        <end position="805"/>
    </location>
</feature>
<comment type="similarity">
    <text evidence="18">Belongs to the protein kinase superfamily. Ser/Thr protein kinase family.</text>
</comment>
<dbReference type="InterPro" id="IPR001245">
    <property type="entry name" value="Ser-Thr/Tyr_kinase_cat_dom"/>
</dbReference>
<dbReference type="PROSITE" id="PS00107">
    <property type="entry name" value="PROTEIN_KINASE_ATP"/>
    <property type="match status" value="1"/>
</dbReference>
<evidence type="ECO:0000256" key="8">
    <source>
        <dbReference type="ARBA" id="ARBA00022741"/>
    </source>
</evidence>
<dbReference type="SUPFAM" id="SSF56112">
    <property type="entry name" value="Protein kinase-like (PK-like)"/>
    <property type="match status" value="1"/>
</dbReference>
<dbReference type="PIRSF" id="PIRSF000641">
    <property type="entry name" value="SRK"/>
    <property type="match status" value="1"/>
</dbReference>
<dbReference type="SMART" id="SM00220">
    <property type="entry name" value="S_TKc"/>
    <property type="match status" value="1"/>
</dbReference>
<evidence type="ECO:0000256" key="20">
    <source>
        <dbReference type="SAM" id="Phobius"/>
    </source>
</evidence>
<keyword evidence="11 20" id="KW-1133">Transmembrane helix</keyword>
<evidence type="ECO:0000256" key="4">
    <source>
        <dbReference type="ARBA" id="ARBA00022536"/>
    </source>
</evidence>
<dbReference type="Pfam" id="PF00954">
    <property type="entry name" value="S_locus_glycop"/>
    <property type="match status" value="1"/>
</dbReference>
<evidence type="ECO:0000256" key="11">
    <source>
        <dbReference type="ARBA" id="ARBA00022989"/>
    </source>
</evidence>
<name>A0AAV8BZ40_9POAL</name>
<dbReference type="PROSITE" id="PS00108">
    <property type="entry name" value="PROTEIN_KINASE_ST"/>
    <property type="match status" value="1"/>
</dbReference>
<evidence type="ECO:0000256" key="1">
    <source>
        <dbReference type="ARBA" id="ARBA00004251"/>
    </source>
</evidence>
<keyword evidence="5 18" id="KW-0808">Transferase</keyword>
<dbReference type="CDD" id="cd00028">
    <property type="entry name" value="B_lectin"/>
    <property type="match status" value="1"/>
</dbReference>
<dbReference type="Gene3D" id="2.90.10.10">
    <property type="entry name" value="Bulb-type lectin domain"/>
    <property type="match status" value="1"/>
</dbReference>
<keyword evidence="15" id="KW-0325">Glycoprotein</keyword>
<dbReference type="PROSITE" id="PS50948">
    <property type="entry name" value="PAN"/>
    <property type="match status" value="1"/>
</dbReference>
<evidence type="ECO:0000256" key="10">
    <source>
        <dbReference type="ARBA" id="ARBA00022840"/>
    </source>
</evidence>
<comment type="catalytic activity">
    <reaction evidence="17 18">
        <text>L-seryl-[protein] + ATP = O-phospho-L-seryl-[protein] + ADP + H(+)</text>
        <dbReference type="Rhea" id="RHEA:17989"/>
        <dbReference type="Rhea" id="RHEA-COMP:9863"/>
        <dbReference type="Rhea" id="RHEA-COMP:11604"/>
        <dbReference type="ChEBI" id="CHEBI:15378"/>
        <dbReference type="ChEBI" id="CHEBI:29999"/>
        <dbReference type="ChEBI" id="CHEBI:30616"/>
        <dbReference type="ChEBI" id="CHEBI:83421"/>
        <dbReference type="ChEBI" id="CHEBI:456216"/>
        <dbReference type="EC" id="2.7.11.1"/>
    </reaction>
</comment>
<dbReference type="InterPro" id="IPR001480">
    <property type="entry name" value="Bulb-type_lectin_dom"/>
</dbReference>
<dbReference type="Gene3D" id="1.10.510.10">
    <property type="entry name" value="Transferase(Phosphotransferase) domain 1"/>
    <property type="match status" value="1"/>
</dbReference>
<evidence type="ECO:0000256" key="9">
    <source>
        <dbReference type="ARBA" id="ARBA00022777"/>
    </source>
</evidence>
<keyword evidence="13" id="KW-1015">Disulfide bond</keyword>
<dbReference type="Pfam" id="PF08276">
    <property type="entry name" value="PAN_2"/>
    <property type="match status" value="1"/>
</dbReference>
<keyword evidence="10 18" id="KW-0067">ATP-binding</keyword>
<dbReference type="SMART" id="SM00473">
    <property type="entry name" value="PAN_AP"/>
    <property type="match status" value="1"/>
</dbReference>
<dbReference type="GO" id="GO:0005524">
    <property type="term" value="F:ATP binding"/>
    <property type="evidence" value="ECO:0007669"/>
    <property type="project" value="UniProtKB-UniRule"/>
</dbReference>
<comment type="subcellular location">
    <subcellularLocation>
        <location evidence="1">Cell membrane</location>
        <topology evidence="1">Single-pass type I membrane protein</topology>
    </subcellularLocation>
</comment>
<evidence type="ECO:0000259" key="23">
    <source>
        <dbReference type="PROSITE" id="PS50948"/>
    </source>
</evidence>
<evidence type="ECO:0000256" key="19">
    <source>
        <dbReference type="PROSITE-ProRule" id="PRU10141"/>
    </source>
</evidence>
<feature type="transmembrane region" description="Helical" evidence="20">
    <location>
        <begin position="468"/>
        <end position="492"/>
    </location>
</feature>
<evidence type="ECO:0000259" key="22">
    <source>
        <dbReference type="PROSITE" id="PS50927"/>
    </source>
</evidence>
<proteinExistence type="inferred from homology"/>
<evidence type="ECO:0000256" key="18">
    <source>
        <dbReference type="PIRNR" id="PIRNR000641"/>
    </source>
</evidence>
<dbReference type="InterPro" id="IPR003609">
    <property type="entry name" value="Pan_app"/>
</dbReference>
<dbReference type="InterPro" id="IPR011009">
    <property type="entry name" value="Kinase-like_dom_sf"/>
</dbReference>
<dbReference type="InterPro" id="IPR008271">
    <property type="entry name" value="Ser/Thr_kinase_AS"/>
</dbReference>
<dbReference type="PANTHER" id="PTHR27002">
    <property type="entry name" value="RECEPTOR-LIKE SERINE/THREONINE-PROTEIN KINASE SD1-8"/>
    <property type="match status" value="1"/>
</dbReference>
<dbReference type="SUPFAM" id="SSF51110">
    <property type="entry name" value="alpha-D-mannose-specific plant lectins"/>
    <property type="match status" value="1"/>
</dbReference>
<dbReference type="AlphaFoldDB" id="A0AAV8BZ40"/>
<feature type="domain" description="Bulb-type lectin" evidence="22">
    <location>
        <begin position="57"/>
        <end position="181"/>
    </location>
</feature>
<dbReference type="PROSITE" id="PS50011">
    <property type="entry name" value="PROTEIN_KINASE_DOM"/>
    <property type="match status" value="1"/>
</dbReference>
<evidence type="ECO:0000259" key="21">
    <source>
        <dbReference type="PROSITE" id="PS50011"/>
    </source>
</evidence>
<gene>
    <name evidence="24" type="ORF">LUZ62_082825</name>
</gene>
<dbReference type="InterPro" id="IPR017441">
    <property type="entry name" value="Protein_kinase_ATP_BS"/>
</dbReference>
<evidence type="ECO:0000313" key="25">
    <source>
        <dbReference type="Proteomes" id="UP001140206"/>
    </source>
</evidence>
<organism evidence="24 25">
    <name type="scientific">Rhynchospora pubera</name>
    <dbReference type="NCBI Taxonomy" id="906938"/>
    <lineage>
        <taxon>Eukaryota</taxon>
        <taxon>Viridiplantae</taxon>
        <taxon>Streptophyta</taxon>
        <taxon>Embryophyta</taxon>
        <taxon>Tracheophyta</taxon>
        <taxon>Spermatophyta</taxon>
        <taxon>Magnoliopsida</taxon>
        <taxon>Liliopsida</taxon>
        <taxon>Poales</taxon>
        <taxon>Cyperaceae</taxon>
        <taxon>Cyperoideae</taxon>
        <taxon>Rhynchosporeae</taxon>
        <taxon>Rhynchospora</taxon>
    </lineage>
</organism>
<dbReference type="InterPro" id="IPR000858">
    <property type="entry name" value="S_locus_glycoprot_dom"/>
</dbReference>
<evidence type="ECO:0000256" key="17">
    <source>
        <dbReference type="ARBA" id="ARBA00048679"/>
    </source>
</evidence>
<dbReference type="FunFam" id="2.90.10.10:FF:000005">
    <property type="entry name" value="G-type lectin S-receptor-like serine/threonine-protein kinase"/>
    <property type="match status" value="1"/>
</dbReference>
<dbReference type="Proteomes" id="UP001140206">
    <property type="component" value="Chromosome 5"/>
</dbReference>
<feature type="binding site" evidence="19">
    <location>
        <position position="561"/>
    </location>
    <ligand>
        <name>ATP</name>
        <dbReference type="ChEBI" id="CHEBI:30616"/>
    </ligand>
</feature>
<dbReference type="Gene3D" id="3.30.200.20">
    <property type="entry name" value="Phosphorylase Kinase, domain 1"/>
    <property type="match status" value="1"/>
</dbReference>
<evidence type="ECO:0000256" key="15">
    <source>
        <dbReference type="ARBA" id="ARBA00023180"/>
    </source>
</evidence>
<reference evidence="24" key="1">
    <citation type="submission" date="2022-08" db="EMBL/GenBank/DDBJ databases">
        <authorList>
            <person name="Marques A."/>
        </authorList>
    </citation>
    <scope>NUCLEOTIDE SEQUENCE</scope>
    <source>
        <strain evidence="24">RhyPub2mFocal</strain>
        <tissue evidence="24">Leaves</tissue>
    </source>
</reference>
<keyword evidence="7" id="KW-0732">Signal</keyword>
<dbReference type="GO" id="GO:0048544">
    <property type="term" value="P:recognition of pollen"/>
    <property type="evidence" value="ECO:0007669"/>
    <property type="project" value="InterPro"/>
</dbReference>
<dbReference type="EC" id="2.7.11.1" evidence="18"/>
<evidence type="ECO:0000313" key="24">
    <source>
        <dbReference type="EMBL" id="KAJ4748420.1"/>
    </source>
</evidence>
<sequence>MGRQCPPVIALSSTFDSTNTHCFYLIKLETMKTKLPKQFIIALFILAYLPVTWSTNINTLFPNQNITEGQSLISSNGIFELGFFRPDSTTDSFLGIWFRVSSDTIVWVANRDNPLKNTSGILNIHNNGSLALYDSSGRMVWSSSSNATSITNDFSPFLQLNDLGNLILKNQGSNNTIIWQSFDYPTNSLLAGMKLGKNLKTGFETVLSSWKSSSDPAEGKYKYKMDTEGAPEIILWDRDQIRFRTGMWNGLYFSETTQMLSYRDMFTFLFVWNQDEVSYGFEAKSSSTLSRVYLNEAGIMQRLVWDQDQQTWNEFWAGPKDECDYYAKCGAFSICQPNSVTACNCIRGFEPETPTEWYMRDYSGGCKRRTPLGCTANSDGFYVLKGVKLPDSHNATVAANISVEECRIRCLKNCSCLAYAPSNITGKGSGCVMWNISLVDIKHVNGGLDNLHVKVFKSELGTTNKKRLAIIAGTISSAVFVLLICFVGCLLWRKKKNSKQATKEKTLEENDSIKDADLPVFDMDTIAQATDNFSITNVVGQGGFGIVYKGKLPYGQEIAVKRLSGNSSQGLKEFVNEVTLIAKLQHRNLVRLLGCCIHDNERMLIYEFLTNKSLNFFIFDAEKRTTLSWRTRLDIVTGIARGLLYLHHDSRFNIIHRDLKAANVLLDEDMNPKISDFGTARLFEREHAVLCTETVIGTRGYMSPEYVQEGKFSVKSDVYSFGVLLLEIMSGQRNQGNQNLVTDAWKLWEEQSILKLLDEAVESTVVASELSRFIHVGLLCVQECPDDRPSMSSVFMMLSSDNLVLPTPRKSSASRSIGGFTADHHFYDSDIISVDQLTITGTEGR</sequence>
<evidence type="ECO:0000256" key="13">
    <source>
        <dbReference type="ARBA" id="ARBA00023157"/>
    </source>
</evidence>
<keyword evidence="12 20" id="KW-0472">Membrane</keyword>
<evidence type="ECO:0000256" key="6">
    <source>
        <dbReference type="ARBA" id="ARBA00022692"/>
    </source>
</evidence>
<keyword evidence="6 20" id="KW-0812">Transmembrane</keyword>
<feature type="domain" description="Apple" evidence="23">
    <location>
        <begin position="374"/>
        <end position="460"/>
    </location>
</feature>
<dbReference type="SMART" id="SM00108">
    <property type="entry name" value="B_lectin"/>
    <property type="match status" value="1"/>
</dbReference>
<feature type="transmembrane region" description="Helical" evidence="20">
    <location>
        <begin position="35"/>
        <end position="53"/>
    </location>
</feature>
<dbReference type="GO" id="GO:0004674">
    <property type="term" value="F:protein serine/threonine kinase activity"/>
    <property type="evidence" value="ECO:0007669"/>
    <property type="project" value="UniProtKB-KW"/>
</dbReference>
<keyword evidence="14" id="KW-0675">Receptor</keyword>
<evidence type="ECO:0000256" key="3">
    <source>
        <dbReference type="ARBA" id="ARBA00022527"/>
    </source>
</evidence>
<protein>
    <recommendedName>
        <fullName evidence="18">Receptor-like serine/threonine-protein kinase</fullName>
        <ecNumber evidence="18">2.7.11.1</ecNumber>
    </recommendedName>
</protein>
<dbReference type="InterPro" id="IPR024171">
    <property type="entry name" value="SRK-like_kinase"/>
</dbReference>
<dbReference type="FunFam" id="1.10.510.10:FF:000060">
    <property type="entry name" value="G-type lectin S-receptor-like serine/threonine-protein kinase"/>
    <property type="match status" value="1"/>
</dbReference>
<evidence type="ECO:0000256" key="2">
    <source>
        <dbReference type="ARBA" id="ARBA00022475"/>
    </source>
</evidence>
<comment type="catalytic activity">
    <reaction evidence="16 18">
        <text>L-threonyl-[protein] + ATP = O-phospho-L-threonyl-[protein] + ADP + H(+)</text>
        <dbReference type="Rhea" id="RHEA:46608"/>
        <dbReference type="Rhea" id="RHEA-COMP:11060"/>
        <dbReference type="Rhea" id="RHEA-COMP:11605"/>
        <dbReference type="ChEBI" id="CHEBI:15378"/>
        <dbReference type="ChEBI" id="CHEBI:30013"/>
        <dbReference type="ChEBI" id="CHEBI:30616"/>
        <dbReference type="ChEBI" id="CHEBI:61977"/>
        <dbReference type="ChEBI" id="CHEBI:456216"/>
        <dbReference type="EC" id="2.7.11.1"/>
    </reaction>
</comment>
<dbReference type="PANTHER" id="PTHR27002:SF526">
    <property type="entry name" value="OS07G0301500 PROTEIN"/>
    <property type="match status" value="1"/>
</dbReference>
<comment type="caution">
    <text evidence="24">The sequence shown here is derived from an EMBL/GenBank/DDBJ whole genome shotgun (WGS) entry which is preliminary data.</text>
</comment>
<dbReference type="InterPro" id="IPR000719">
    <property type="entry name" value="Prot_kinase_dom"/>
</dbReference>
<dbReference type="Pfam" id="PF01453">
    <property type="entry name" value="B_lectin"/>
    <property type="match status" value="1"/>
</dbReference>
<evidence type="ECO:0000256" key="12">
    <source>
        <dbReference type="ARBA" id="ARBA00023136"/>
    </source>
</evidence>
<keyword evidence="9 18" id="KW-0418">Kinase</keyword>
<evidence type="ECO:0000256" key="5">
    <source>
        <dbReference type="ARBA" id="ARBA00022679"/>
    </source>
</evidence>
<dbReference type="InterPro" id="IPR036426">
    <property type="entry name" value="Bulb-type_lectin_dom_sf"/>
</dbReference>
<keyword evidence="4" id="KW-0245">EGF-like domain</keyword>
<dbReference type="GO" id="GO:0051707">
    <property type="term" value="P:response to other organism"/>
    <property type="evidence" value="ECO:0007669"/>
    <property type="project" value="UniProtKB-ARBA"/>
</dbReference>
<keyword evidence="8 18" id="KW-0547">Nucleotide-binding</keyword>